<dbReference type="EMBL" id="GL877441">
    <property type="protein sequence ID" value="ELA46553.1"/>
    <property type="molecule type" value="Genomic_DNA"/>
</dbReference>
<dbReference type="OMA" id="KELDCND"/>
<feature type="signal peptide" evidence="2">
    <location>
        <begin position="1"/>
        <end position="15"/>
    </location>
</feature>
<evidence type="ECO:0000313" key="3">
    <source>
        <dbReference type="EMBL" id="ELA46553.1"/>
    </source>
</evidence>
<dbReference type="RefSeq" id="XP_008075000.1">
    <property type="nucleotide sequence ID" value="XM_008076809.1"/>
</dbReference>
<feature type="chain" id="PRO_5012384329" evidence="2">
    <location>
        <begin position="16"/>
        <end position="386"/>
    </location>
</feature>
<dbReference type="VEuPathDB" id="MicrosporidiaDB:VCUG_01986"/>
<reference evidence="4" key="1">
    <citation type="submission" date="2011-03" db="EMBL/GenBank/DDBJ databases">
        <title>The genome sequence of Vavraia culicis strain floridensis.</title>
        <authorList>
            <consortium name="The Broad Institute Genome Sequencing Platform"/>
            <person name="Cuomo C."/>
            <person name="Becnel J."/>
            <person name="Sanscrainte N."/>
            <person name="Young S.K."/>
            <person name="Zeng Q."/>
            <person name="Gargeya S."/>
            <person name="Fitzgerald M."/>
            <person name="Haas B."/>
            <person name="Abouelleil A."/>
            <person name="Alvarado L."/>
            <person name="Arachchi H.M."/>
            <person name="Berlin A."/>
            <person name="Chapman S.B."/>
            <person name="Gearin G."/>
            <person name="Goldberg J."/>
            <person name="Griggs A."/>
            <person name="Gujja S."/>
            <person name="Hansen M."/>
            <person name="Heiman D."/>
            <person name="Howarth C."/>
            <person name="Larimer J."/>
            <person name="Lui A."/>
            <person name="MacDonald P.J.P."/>
            <person name="McCowen C."/>
            <person name="Montmayeur A."/>
            <person name="Murphy C."/>
            <person name="Neiman D."/>
            <person name="Pearson M."/>
            <person name="Priest M."/>
            <person name="Roberts A."/>
            <person name="Saif S."/>
            <person name="Shea T."/>
            <person name="Sisk P."/>
            <person name="Stolte C."/>
            <person name="Sykes S."/>
            <person name="Wortman J."/>
            <person name="Nusbaum C."/>
            <person name="Birren B."/>
        </authorList>
    </citation>
    <scope>NUCLEOTIDE SEQUENCE [LARGE SCALE GENOMIC DNA]</scope>
    <source>
        <strain evidence="4">floridensis</strain>
    </source>
</reference>
<gene>
    <name evidence="3" type="ORF">VCUG_01986</name>
</gene>
<keyword evidence="4" id="KW-1185">Reference proteome</keyword>
<evidence type="ECO:0000313" key="4">
    <source>
        <dbReference type="Proteomes" id="UP000011081"/>
    </source>
</evidence>
<feature type="transmembrane region" description="Helical" evidence="1">
    <location>
        <begin position="357"/>
        <end position="382"/>
    </location>
</feature>
<evidence type="ECO:0000256" key="1">
    <source>
        <dbReference type="SAM" id="Phobius"/>
    </source>
</evidence>
<keyword evidence="2" id="KW-0732">Signal</keyword>
<dbReference type="HOGENOM" id="CLU_731942_0_0_1"/>
<keyword evidence="1" id="KW-0812">Transmembrane</keyword>
<protein>
    <submittedName>
        <fullName evidence="3">Uncharacterized protein</fullName>
    </submittedName>
</protein>
<dbReference type="GeneID" id="19879855"/>
<proteinExistence type="predicted"/>
<sequence>MIARIFFFYIMLAAATKRSRQDGKNPKMPDQVSMQAQNEFAKSLIPKDVLKNVGTYSLLLSSSTTDHALLWNALIEYYLKVTYTVNQINGNNNDMKKKILEYWYKKSFVSIEDCLGDYLPCYRRPGVQYQWNSIAKALITLSSADDRSDKVRIKTGLLRLSKPSSNSLKHAEKVFDELNGTYKPKQKKGSSASTKNQTELIAEQKSEKMTTQVSLLMSVMRLIDRMTLKDYEALDASQQELFKKLIVFAYQVYGDNHIKELDCNDLVFEPKRAFAGINSTKMEKMFAYLRSYQVDELFEGLPKYNAKDVLVKLNKTLDRSASSGSKSKDANINDGKVKNCADKNEANKSGNSGFGSMWKWGLIIAAVLLILATASYLIYYLVKSKE</sequence>
<dbReference type="InParanoid" id="L2GTC6"/>
<dbReference type="AlphaFoldDB" id="L2GTC6"/>
<name>L2GTC6_VAVCU</name>
<accession>L2GTC6</accession>
<evidence type="ECO:0000256" key="2">
    <source>
        <dbReference type="SAM" id="SignalP"/>
    </source>
</evidence>
<organism evidence="3 4">
    <name type="scientific">Vavraia culicis (isolate floridensis)</name>
    <name type="common">Microsporidian parasite</name>
    <dbReference type="NCBI Taxonomy" id="948595"/>
    <lineage>
        <taxon>Eukaryota</taxon>
        <taxon>Fungi</taxon>
        <taxon>Fungi incertae sedis</taxon>
        <taxon>Microsporidia</taxon>
        <taxon>Pleistophoridae</taxon>
        <taxon>Vavraia</taxon>
    </lineage>
</organism>
<keyword evidence="1" id="KW-1133">Transmembrane helix</keyword>
<keyword evidence="1" id="KW-0472">Membrane</keyword>
<dbReference type="Proteomes" id="UP000011081">
    <property type="component" value="Unassembled WGS sequence"/>
</dbReference>